<feature type="binding site" description="axial binding residue" evidence="14">
    <location>
        <position position="9"/>
    </location>
    <ligand>
        <name>heme</name>
        <dbReference type="ChEBI" id="CHEBI:30413"/>
    </ligand>
    <ligandPart>
        <name>Fe</name>
        <dbReference type="ChEBI" id="CHEBI:18248"/>
    </ligandPart>
</feature>
<dbReference type="NCBIfam" id="TIGR00701">
    <property type="entry name" value="protoporphyrinogen oxidase HemJ"/>
    <property type="match status" value="1"/>
</dbReference>
<comment type="pathway">
    <text evidence="2 14 15">Porphyrin-containing compound metabolism; protoporphyrin-IX biosynthesis; protoporphyrin-IX from protoporphyrinogen-IX: step 1/1.</text>
</comment>
<keyword evidence="11 14" id="KW-0408">Iron</keyword>
<keyword evidence="10 14" id="KW-0560">Oxidoreductase</keyword>
<comment type="catalytic activity">
    <reaction evidence="13 14 15">
        <text>protoporphyrinogen IX + 3 A = protoporphyrin IX + 3 AH2</text>
        <dbReference type="Rhea" id="RHEA:62000"/>
        <dbReference type="ChEBI" id="CHEBI:13193"/>
        <dbReference type="ChEBI" id="CHEBI:17499"/>
        <dbReference type="ChEBI" id="CHEBI:57306"/>
        <dbReference type="ChEBI" id="CHEBI:57307"/>
    </reaction>
</comment>
<evidence type="ECO:0000256" key="5">
    <source>
        <dbReference type="ARBA" id="ARBA00022475"/>
    </source>
</evidence>
<accession>A0A8J7U111</accession>
<keyword evidence="7 14" id="KW-0812">Transmembrane</keyword>
<evidence type="ECO:0000256" key="15">
    <source>
        <dbReference type="PIRNR" id="PIRNR004638"/>
    </source>
</evidence>
<protein>
    <recommendedName>
        <fullName evidence="4 14">Protoporphyrinogen IX oxidase</fullName>
        <shortName evidence="14">PPO</shortName>
        <ecNumber evidence="14 15">1.3.99.-</ecNumber>
    </recommendedName>
</protein>
<evidence type="ECO:0000256" key="1">
    <source>
        <dbReference type="ARBA" id="ARBA00004651"/>
    </source>
</evidence>
<dbReference type="Proteomes" id="UP000664417">
    <property type="component" value="Unassembled WGS sequence"/>
</dbReference>
<feature type="transmembrane region" description="Helical" evidence="14">
    <location>
        <begin position="6"/>
        <end position="29"/>
    </location>
</feature>
<dbReference type="PANTHER" id="PTHR40255:SF1">
    <property type="entry name" value="PROTOPORPHYRINOGEN IX OXIDASE"/>
    <property type="match status" value="1"/>
</dbReference>
<gene>
    <name evidence="16" type="primary">hemJ</name>
    <name evidence="16" type="ORF">J3U88_01200</name>
</gene>
<dbReference type="EMBL" id="JAFREP010000001">
    <property type="protein sequence ID" value="MBO1317057.1"/>
    <property type="molecule type" value="Genomic_DNA"/>
</dbReference>
<evidence type="ECO:0000256" key="2">
    <source>
        <dbReference type="ARBA" id="ARBA00005073"/>
    </source>
</evidence>
<name>A0A8J7U111_9BACT</name>
<dbReference type="GO" id="GO:0046872">
    <property type="term" value="F:metal ion binding"/>
    <property type="evidence" value="ECO:0007669"/>
    <property type="project" value="UniProtKB-UniRule"/>
</dbReference>
<keyword evidence="8 14" id="KW-0479">Metal-binding</keyword>
<dbReference type="AlphaFoldDB" id="A0A8J7U111"/>
<evidence type="ECO:0000256" key="6">
    <source>
        <dbReference type="ARBA" id="ARBA00022617"/>
    </source>
</evidence>
<evidence type="ECO:0000256" key="13">
    <source>
        <dbReference type="ARBA" id="ARBA00048390"/>
    </source>
</evidence>
<comment type="subcellular location">
    <subcellularLocation>
        <location evidence="1 14">Cell membrane</location>
        <topology evidence="1 14">Multi-pass membrane protein</topology>
    </subcellularLocation>
</comment>
<evidence type="ECO:0000256" key="9">
    <source>
        <dbReference type="ARBA" id="ARBA00022989"/>
    </source>
</evidence>
<comment type="cofactor">
    <cofactor evidence="14 15">
        <name>heme b</name>
        <dbReference type="ChEBI" id="CHEBI:60344"/>
    </cofactor>
    <text evidence="14 15">Binds 1 heme b (iron(II)-protoporphyrin IX) group per subunit.</text>
</comment>
<keyword evidence="5 14" id="KW-1003">Cell membrane</keyword>
<dbReference type="RefSeq" id="WP_207856293.1">
    <property type="nucleotide sequence ID" value="NZ_JAFREP010000001.1"/>
</dbReference>
<dbReference type="EC" id="1.3.99.-" evidence="14 15"/>
<evidence type="ECO:0000256" key="7">
    <source>
        <dbReference type="ARBA" id="ARBA00022692"/>
    </source>
</evidence>
<feature type="binding site" description="axial binding residue" evidence="14">
    <location>
        <position position="85"/>
    </location>
    <ligand>
        <name>heme</name>
        <dbReference type="ChEBI" id="CHEBI:30413"/>
    </ligand>
    <ligandPart>
        <name>Fe</name>
        <dbReference type="ChEBI" id="CHEBI:18248"/>
    </ligandPart>
</feature>
<comment type="similarity">
    <text evidence="3 14 15">Belongs to the HemJ family.</text>
</comment>
<dbReference type="Pfam" id="PF03653">
    <property type="entry name" value="UPF0093"/>
    <property type="match status" value="1"/>
</dbReference>
<feature type="transmembrane region" description="Helical" evidence="14">
    <location>
        <begin position="120"/>
        <end position="142"/>
    </location>
</feature>
<evidence type="ECO:0000256" key="11">
    <source>
        <dbReference type="ARBA" id="ARBA00023004"/>
    </source>
</evidence>
<dbReference type="PANTHER" id="PTHR40255">
    <property type="entry name" value="UPF0093 MEMBRANE PROTEIN SLR1790"/>
    <property type="match status" value="1"/>
</dbReference>
<feature type="transmembrane region" description="Helical" evidence="14">
    <location>
        <begin position="82"/>
        <end position="100"/>
    </location>
</feature>
<comment type="caution">
    <text evidence="16">The sequence shown here is derived from an EMBL/GenBank/DDBJ whole genome shotgun (WGS) entry which is preliminary data.</text>
</comment>
<proteinExistence type="inferred from homology"/>
<evidence type="ECO:0000313" key="16">
    <source>
        <dbReference type="EMBL" id="MBO1317057.1"/>
    </source>
</evidence>
<dbReference type="GO" id="GO:0006782">
    <property type="term" value="P:protoporphyrinogen IX biosynthetic process"/>
    <property type="evidence" value="ECO:0007669"/>
    <property type="project" value="UniProtKB-UniRule"/>
</dbReference>
<dbReference type="HAMAP" id="MF_02239">
    <property type="entry name" value="HemJ"/>
    <property type="match status" value="1"/>
</dbReference>
<dbReference type="GO" id="GO:0005886">
    <property type="term" value="C:plasma membrane"/>
    <property type="evidence" value="ECO:0007669"/>
    <property type="project" value="UniProtKB-SubCell"/>
</dbReference>
<keyword evidence="6 14" id="KW-0349">Heme</keyword>
<evidence type="ECO:0000313" key="17">
    <source>
        <dbReference type="Proteomes" id="UP000664417"/>
    </source>
</evidence>
<dbReference type="InterPro" id="IPR005265">
    <property type="entry name" value="HemJ-like"/>
</dbReference>
<dbReference type="PIRSF" id="PIRSF004638">
    <property type="entry name" value="UCP004638"/>
    <property type="match status" value="1"/>
</dbReference>
<keyword evidence="9 14" id="KW-1133">Transmembrane helix</keyword>
<sequence>MYLSLKALHLIAMVTWFAGLFYMFRLFVYHTENKDDAGCVTMLKTMERKLYKIITVPGMVATFVFGFSMLAMQPHLFKQPWLHIKLTMLLMLAGYTGFVGKTRRRFEKDDVYLTSKQCRLLNEVPTLFLVGIVFTAVFRFYMTGSG</sequence>
<evidence type="ECO:0000256" key="12">
    <source>
        <dbReference type="ARBA" id="ARBA00023136"/>
    </source>
</evidence>
<comment type="function">
    <text evidence="14 15">Catalyzes the oxidation of protoporphyrinogen IX to protoporphyrin IX.</text>
</comment>
<organism evidence="16 17">
    <name type="scientific">Acanthopleuribacter pedis</name>
    <dbReference type="NCBI Taxonomy" id="442870"/>
    <lineage>
        <taxon>Bacteria</taxon>
        <taxon>Pseudomonadati</taxon>
        <taxon>Acidobacteriota</taxon>
        <taxon>Holophagae</taxon>
        <taxon>Acanthopleuribacterales</taxon>
        <taxon>Acanthopleuribacteraceae</taxon>
        <taxon>Acanthopleuribacter</taxon>
    </lineage>
</organism>
<dbReference type="GO" id="GO:0070818">
    <property type="term" value="F:protoporphyrinogen oxidase activity"/>
    <property type="evidence" value="ECO:0007669"/>
    <property type="project" value="UniProtKB-UniRule"/>
</dbReference>
<evidence type="ECO:0000256" key="3">
    <source>
        <dbReference type="ARBA" id="ARBA00006501"/>
    </source>
</evidence>
<evidence type="ECO:0000256" key="14">
    <source>
        <dbReference type="HAMAP-Rule" id="MF_02239"/>
    </source>
</evidence>
<dbReference type="UniPathway" id="UPA00251">
    <property type="reaction ID" value="UER00324"/>
</dbReference>
<comment type="subunit">
    <text evidence="14">Homodimer.</text>
</comment>
<evidence type="ECO:0000256" key="10">
    <source>
        <dbReference type="ARBA" id="ARBA00023002"/>
    </source>
</evidence>
<evidence type="ECO:0000256" key="4">
    <source>
        <dbReference type="ARBA" id="ARBA00017504"/>
    </source>
</evidence>
<evidence type="ECO:0000256" key="8">
    <source>
        <dbReference type="ARBA" id="ARBA00022723"/>
    </source>
</evidence>
<keyword evidence="17" id="KW-1185">Reference proteome</keyword>
<feature type="transmembrane region" description="Helical" evidence="14">
    <location>
        <begin position="50"/>
        <end position="70"/>
    </location>
</feature>
<keyword evidence="12 14" id="KW-0472">Membrane</keyword>
<reference evidence="16" key="1">
    <citation type="submission" date="2021-03" db="EMBL/GenBank/DDBJ databases">
        <authorList>
            <person name="Wang G."/>
        </authorList>
    </citation>
    <scope>NUCLEOTIDE SEQUENCE</scope>
    <source>
        <strain evidence="16">KCTC 12899</strain>
    </source>
</reference>